<dbReference type="EMBL" id="CP033116">
    <property type="protein sequence ID" value="QFY55896.1"/>
    <property type="molecule type" value="Genomic_DNA"/>
</dbReference>
<dbReference type="InterPro" id="IPR058548">
    <property type="entry name" value="MlaB-like_STAS"/>
</dbReference>
<gene>
    <name evidence="2" type="ORF">CO192_11975</name>
    <name evidence="3" type="ORF">EAO82_05705</name>
</gene>
<evidence type="ECO:0000313" key="5">
    <source>
        <dbReference type="Proteomes" id="UP000344571"/>
    </source>
</evidence>
<reference evidence="2 4" key="1">
    <citation type="submission" date="2017-09" db="EMBL/GenBank/DDBJ databases">
        <title>Bacterial and phytoplankton interrelationship in Kongsfjorden, an Arctic fjord.</title>
        <authorList>
            <person name="Sinha R."/>
            <person name="Krishnan K."/>
        </authorList>
    </citation>
    <scope>NUCLEOTIDE SEQUENCE [LARGE SCALE GENOMIC DNA]</scope>
    <source>
        <strain evidence="2 4">58</strain>
    </source>
</reference>
<dbReference type="AlphaFoldDB" id="A0AA91Z5R4"/>
<name>A0AA91Z5R4_9GAMM</name>
<dbReference type="EMBL" id="NWMT01000141">
    <property type="protein sequence ID" value="PCC99153.1"/>
    <property type="molecule type" value="Genomic_DNA"/>
</dbReference>
<evidence type="ECO:0000313" key="4">
    <source>
        <dbReference type="Proteomes" id="UP000243750"/>
    </source>
</evidence>
<proteinExistence type="predicted"/>
<dbReference type="PROSITE" id="PS50801">
    <property type="entry name" value="STAS"/>
    <property type="match status" value="1"/>
</dbReference>
<dbReference type="InterPro" id="IPR036513">
    <property type="entry name" value="STAS_dom_sf"/>
</dbReference>
<evidence type="ECO:0000313" key="3">
    <source>
        <dbReference type="EMBL" id="QFY55896.1"/>
    </source>
</evidence>
<dbReference type="CDD" id="cd07043">
    <property type="entry name" value="STAS_anti-anti-sigma_factors"/>
    <property type="match status" value="1"/>
</dbReference>
<dbReference type="InterPro" id="IPR002645">
    <property type="entry name" value="STAS_dom"/>
</dbReference>
<dbReference type="Proteomes" id="UP000243750">
    <property type="component" value="Unassembled WGS sequence"/>
</dbReference>
<feature type="domain" description="STAS" evidence="1">
    <location>
        <begin position="12"/>
        <end position="101"/>
    </location>
</feature>
<evidence type="ECO:0000313" key="2">
    <source>
        <dbReference type="EMBL" id="PCC99153.1"/>
    </source>
</evidence>
<keyword evidence="5" id="KW-1185">Reference proteome</keyword>
<dbReference type="Gene3D" id="3.30.750.24">
    <property type="entry name" value="STAS domain"/>
    <property type="match status" value="1"/>
</dbReference>
<protein>
    <submittedName>
        <fullName evidence="3">Anti-sigma factor antagonist</fullName>
    </submittedName>
    <submittedName>
        <fullName evidence="2">Sulfate transporter</fullName>
    </submittedName>
</protein>
<dbReference type="SUPFAM" id="SSF52091">
    <property type="entry name" value="SpoIIaa-like"/>
    <property type="match status" value="1"/>
</dbReference>
<dbReference type="Proteomes" id="UP000344571">
    <property type="component" value="Chromosome"/>
</dbReference>
<dbReference type="RefSeq" id="WP_096346820.1">
    <property type="nucleotide sequence ID" value="NZ_CP033116.1"/>
</dbReference>
<accession>A0AA91Z5R4</accession>
<organism evidence="2 4">
    <name type="scientific">Halopseudomonas pelagia</name>
    <dbReference type="NCBI Taxonomy" id="553151"/>
    <lineage>
        <taxon>Bacteria</taxon>
        <taxon>Pseudomonadati</taxon>
        <taxon>Pseudomonadota</taxon>
        <taxon>Gammaproteobacteria</taxon>
        <taxon>Pseudomonadales</taxon>
        <taxon>Pseudomonadaceae</taxon>
        <taxon>Halopseudomonas</taxon>
    </lineage>
</organism>
<reference evidence="3 5" key="2">
    <citation type="submission" date="2018-10" db="EMBL/GenBank/DDBJ databases">
        <title>Complete genome sequence of Pseudomonas pelagia strain Kongs-67.</title>
        <authorList>
            <person name="Sinha R.K."/>
            <person name="Krishnan K."/>
        </authorList>
    </citation>
    <scope>NUCLEOTIDE SEQUENCE [LARGE SCALE GENOMIC DNA]</scope>
    <source>
        <strain evidence="3 5">Kongs-67</strain>
    </source>
</reference>
<sequence>MSAQVTRGEQGVIALAGQLNFDSAMDVRKQLQQNLADTQGDITLDLSGVEHSNSVGLALILLVARIVSERGDQLRVVSMPAGLESIARVCELDDWLTTLAA</sequence>
<evidence type="ECO:0000259" key="1">
    <source>
        <dbReference type="PROSITE" id="PS50801"/>
    </source>
</evidence>
<dbReference type="Pfam" id="PF13466">
    <property type="entry name" value="STAS_2"/>
    <property type="match status" value="1"/>
</dbReference>